<comment type="similarity">
    <text evidence="1">Belongs to the tubulin family.</text>
</comment>
<dbReference type="GO" id="GO:0007017">
    <property type="term" value="P:microtubule-based process"/>
    <property type="evidence" value="ECO:0007669"/>
    <property type="project" value="InterPro"/>
</dbReference>
<dbReference type="PRINTS" id="PR01163">
    <property type="entry name" value="BETATUBULIN"/>
</dbReference>
<evidence type="ECO:0000256" key="3">
    <source>
        <dbReference type="ARBA" id="ARBA00022741"/>
    </source>
</evidence>
<dbReference type="InterPro" id="IPR018316">
    <property type="entry name" value="Tubulin/FtsZ_2-layer-sand-dom"/>
</dbReference>
<reference evidence="8" key="1">
    <citation type="journal article" date="2007" name="Nature">
        <title>The grapevine genome sequence suggests ancestral hexaploidization in major angiosperm phyla.</title>
        <authorList>
            <consortium name="The French-Italian Public Consortium for Grapevine Genome Characterization."/>
            <person name="Jaillon O."/>
            <person name="Aury J.-M."/>
            <person name="Noel B."/>
            <person name="Policriti A."/>
            <person name="Clepet C."/>
            <person name="Casagrande A."/>
            <person name="Choisne N."/>
            <person name="Aubourg S."/>
            <person name="Vitulo N."/>
            <person name="Jubin C."/>
            <person name="Vezzi A."/>
            <person name="Legeai F."/>
            <person name="Hugueney P."/>
            <person name="Dasilva C."/>
            <person name="Horner D."/>
            <person name="Mica E."/>
            <person name="Jublot D."/>
            <person name="Poulain J."/>
            <person name="Bruyere C."/>
            <person name="Billault A."/>
            <person name="Segurens B."/>
            <person name="Gouyvenoux M."/>
            <person name="Ugarte E."/>
            <person name="Cattonaro F."/>
            <person name="Anthouard V."/>
            <person name="Vico V."/>
            <person name="Del Fabbro C."/>
            <person name="Alaux M."/>
            <person name="Di Gaspero G."/>
            <person name="Dumas V."/>
            <person name="Felice N."/>
            <person name="Paillard S."/>
            <person name="Juman I."/>
            <person name="Moroldo M."/>
            <person name="Scalabrin S."/>
            <person name="Canaguier A."/>
            <person name="Le Clainche I."/>
            <person name="Malacrida G."/>
            <person name="Durand E."/>
            <person name="Pesole G."/>
            <person name="Laucou V."/>
            <person name="Chatelet P."/>
            <person name="Merdinoglu D."/>
            <person name="Delledonne M."/>
            <person name="Pezzotti M."/>
            <person name="Lecharny A."/>
            <person name="Scarpelli C."/>
            <person name="Artiguenave F."/>
            <person name="Pe M.E."/>
            <person name="Valle G."/>
            <person name="Morgante M."/>
            <person name="Caboche M."/>
            <person name="Adam-Blondon A.-F."/>
            <person name="Weissenbach J."/>
            <person name="Quetier F."/>
            <person name="Wincker P."/>
        </authorList>
    </citation>
    <scope>NUCLEOTIDE SEQUENCE [LARGE SCALE GENOMIC DNA]</scope>
    <source>
        <strain evidence="8">cv. Pinot noir / PN40024</strain>
    </source>
</reference>
<dbReference type="Pfam" id="PF03953">
    <property type="entry name" value="Tubulin_C"/>
    <property type="match status" value="1"/>
</dbReference>
<comment type="function">
    <text evidence="5">Tubulin is the major constituent of microtubules, a cylinder consisting of laterally associated linear protofilaments composed of alpha- and beta-tubulin heterodimers. Microtubules grow by the addition of GTP-tubulin dimers to the microtubule end, where a stabilizing cap forms. Below the cap, tubulin dimers are in GDP-bound state, owing to GTPase activity of alpha-tubulin.</text>
</comment>
<keyword evidence="3" id="KW-0547">Nucleotide-binding</keyword>
<dbReference type="SUPFAM" id="SSF55307">
    <property type="entry name" value="Tubulin C-terminal domain-like"/>
    <property type="match status" value="1"/>
</dbReference>
<name>D7UB63_VITVI</name>
<dbReference type="GO" id="GO:0005200">
    <property type="term" value="F:structural constituent of cytoskeleton"/>
    <property type="evidence" value="ECO:0007669"/>
    <property type="project" value="InterPro"/>
</dbReference>
<dbReference type="InterPro" id="IPR008280">
    <property type="entry name" value="Tub_FtsZ_C"/>
</dbReference>
<evidence type="ECO:0000313" key="8">
    <source>
        <dbReference type="Proteomes" id="UP000009183"/>
    </source>
</evidence>
<feature type="domain" description="Tubulin/FtsZ 2-layer sandwich" evidence="6">
    <location>
        <begin position="4"/>
        <end position="68"/>
    </location>
</feature>
<dbReference type="PaxDb" id="29760-VIT_15s0024g01050.t01"/>
<evidence type="ECO:0000259" key="6">
    <source>
        <dbReference type="Pfam" id="PF03953"/>
    </source>
</evidence>
<organism evidence="7 8">
    <name type="scientific">Vitis vinifera</name>
    <name type="common">Grape</name>
    <dbReference type="NCBI Taxonomy" id="29760"/>
    <lineage>
        <taxon>Eukaryota</taxon>
        <taxon>Viridiplantae</taxon>
        <taxon>Streptophyta</taxon>
        <taxon>Embryophyta</taxon>
        <taxon>Tracheophyta</taxon>
        <taxon>Spermatophyta</taxon>
        <taxon>Magnoliopsida</taxon>
        <taxon>eudicotyledons</taxon>
        <taxon>Gunneridae</taxon>
        <taxon>Pentapetalae</taxon>
        <taxon>rosids</taxon>
        <taxon>Vitales</taxon>
        <taxon>Vitaceae</taxon>
        <taxon>Viteae</taxon>
        <taxon>Vitis</taxon>
    </lineage>
</organism>
<accession>D7UB63</accession>
<dbReference type="HOGENOM" id="CLU_190186_0_0_1"/>
<dbReference type="FunFam" id="3.30.1330.20:FF:000048">
    <property type="entry name" value="Uncharacterized protein"/>
    <property type="match status" value="1"/>
</dbReference>
<dbReference type="Proteomes" id="UP000009183">
    <property type="component" value="Chromosome 15"/>
</dbReference>
<evidence type="ECO:0000256" key="2">
    <source>
        <dbReference type="ARBA" id="ARBA00022701"/>
    </source>
</evidence>
<dbReference type="GO" id="GO:0005874">
    <property type="term" value="C:microtubule"/>
    <property type="evidence" value="ECO:0007669"/>
    <property type="project" value="UniProtKB-KW"/>
</dbReference>
<dbReference type="AlphaFoldDB" id="D7UB63"/>
<dbReference type="PANTHER" id="PTHR11588">
    <property type="entry name" value="TUBULIN"/>
    <property type="match status" value="1"/>
</dbReference>
<dbReference type="InterPro" id="IPR037103">
    <property type="entry name" value="Tubulin/FtsZ-like_C"/>
</dbReference>
<evidence type="ECO:0000256" key="5">
    <source>
        <dbReference type="ARBA" id="ARBA00034296"/>
    </source>
</evidence>
<gene>
    <name evidence="7" type="ordered locus">VIT_15s0024g01050</name>
</gene>
<keyword evidence="8" id="KW-1185">Reference proteome</keyword>
<keyword evidence="2" id="KW-0493">Microtubule</keyword>
<dbReference type="GO" id="GO:0003924">
    <property type="term" value="F:GTPase activity"/>
    <property type="evidence" value="ECO:0007669"/>
    <property type="project" value="InterPro"/>
</dbReference>
<dbReference type="InterPro" id="IPR000217">
    <property type="entry name" value="Tubulin"/>
</dbReference>
<evidence type="ECO:0000313" key="7">
    <source>
        <dbReference type="EMBL" id="CBI39987.3"/>
    </source>
</evidence>
<dbReference type="eggNOG" id="KOG1375">
    <property type="taxonomic scope" value="Eukaryota"/>
</dbReference>
<dbReference type="InterPro" id="IPR002453">
    <property type="entry name" value="Beta_tubulin"/>
</dbReference>
<proteinExistence type="inferred from homology"/>
<dbReference type="InParanoid" id="D7UB63"/>
<sequence length="79" mass="9211">MSFPRLYFFMVGFAPLTSHGSQQYRTLTFPELTRQTWDTKNIMCVADPRYGKYLTTSTKFRGRMGIKKEMSNVVVKKSC</sequence>
<dbReference type="EMBL" id="FN596748">
    <property type="protein sequence ID" value="CBI39987.3"/>
    <property type="molecule type" value="Genomic_DNA"/>
</dbReference>
<dbReference type="STRING" id="29760.D7UB63"/>
<dbReference type="Gene3D" id="3.30.1330.20">
    <property type="entry name" value="Tubulin/FtsZ, C-terminal domain"/>
    <property type="match status" value="1"/>
</dbReference>
<dbReference type="GO" id="GO:0005525">
    <property type="term" value="F:GTP binding"/>
    <property type="evidence" value="ECO:0007669"/>
    <property type="project" value="UniProtKB-KW"/>
</dbReference>
<protein>
    <recommendedName>
        <fullName evidence="6">Tubulin/FtsZ 2-layer sandwich domain-containing protein</fullName>
    </recommendedName>
</protein>
<keyword evidence="4" id="KW-0342">GTP-binding</keyword>
<dbReference type="OrthoDB" id="1746832at2759"/>
<evidence type="ECO:0000256" key="4">
    <source>
        <dbReference type="ARBA" id="ARBA00023134"/>
    </source>
</evidence>
<evidence type="ECO:0000256" key="1">
    <source>
        <dbReference type="ARBA" id="ARBA00009636"/>
    </source>
</evidence>